<reference evidence="3 4" key="1">
    <citation type="journal article" date="2020" name="Cell Rep.">
        <title>Local necrotic cells trigger systemic immune activation via gut microbiome dysbiosis in Drosophila.</title>
        <authorList>
            <person name="Kosakamoto H."/>
            <person name="Yamauchi T."/>
            <person name="Akuzawa-Tokita Y."/>
            <person name="Nishimura K."/>
            <person name="Soga T."/>
            <person name="Murakami T."/>
            <person name="Mori H."/>
            <person name="Yamamoto K."/>
            <person name="Miyazaki R."/>
            <person name="Koto A."/>
            <person name="Miura M."/>
            <person name="Obata F."/>
        </authorList>
    </citation>
    <scope>NUCLEOTIDE SEQUENCE [LARGE SCALE GENOMIC DNA]</scope>
    <source>
        <strain evidence="3 4">Ai</strain>
    </source>
</reference>
<evidence type="ECO:0008006" key="5">
    <source>
        <dbReference type="Google" id="ProtNLM"/>
    </source>
</evidence>
<dbReference type="AlphaFoldDB" id="A0A6V8I5G6"/>
<dbReference type="EMBL" id="BLJP01000002">
    <property type="protein sequence ID" value="GFE92780.1"/>
    <property type="molecule type" value="Genomic_DNA"/>
</dbReference>
<evidence type="ECO:0000313" key="4">
    <source>
        <dbReference type="Proteomes" id="UP000548726"/>
    </source>
</evidence>
<sequence length="84" mass="8732">MEQFTAMQKLLATSALIGFTTLPFSAGFAAEPDATKKNVGHVRASAPSKVSSSEPSMMGSTAPTDQAPEKVEVKGARHRQVGGV</sequence>
<evidence type="ECO:0000256" key="1">
    <source>
        <dbReference type="SAM" id="MobiDB-lite"/>
    </source>
</evidence>
<protein>
    <recommendedName>
        <fullName evidence="5">Serine protease</fullName>
    </recommendedName>
</protein>
<keyword evidence="4" id="KW-1185">Reference proteome</keyword>
<gene>
    <name evidence="3" type="ORF">DmAi_08390</name>
</gene>
<feature type="chain" id="PRO_5027810113" description="Serine protease" evidence="2">
    <location>
        <begin position="30"/>
        <end position="84"/>
    </location>
</feature>
<feature type="compositionally biased region" description="Low complexity" evidence="1">
    <location>
        <begin position="44"/>
        <end position="60"/>
    </location>
</feature>
<feature type="region of interest" description="Disordered" evidence="1">
    <location>
        <begin position="37"/>
        <end position="84"/>
    </location>
</feature>
<evidence type="ECO:0000256" key="2">
    <source>
        <dbReference type="SAM" id="SignalP"/>
    </source>
</evidence>
<evidence type="ECO:0000313" key="3">
    <source>
        <dbReference type="EMBL" id="GFE92780.1"/>
    </source>
</evidence>
<keyword evidence="2" id="KW-0732">Signal</keyword>
<feature type="signal peptide" evidence="2">
    <location>
        <begin position="1"/>
        <end position="29"/>
    </location>
</feature>
<name>A0A6V8I5G6_9PROT</name>
<organism evidence="3 4">
    <name type="scientific">Acetobacter persici</name>
    <dbReference type="NCBI Taxonomy" id="1076596"/>
    <lineage>
        <taxon>Bacteria</taxon>
        <taxon>Pseudomonadati</taxon>
        <taxon>Pseudomonadota</taxon>
        <taxon>Alphaproteobacteria</taxon>
        <taxon>Acetobacterales</taxon>
        <taxon>Acetobacteraceae</taxon>
        <taxon>Acetobacter</taxon>
    </lineage>
</organism>
<comment type="caution">
    <text evidence="3">The sequence shown here is derived from an EMBL/GenBank/DDBJ whole genome shotgun (WGS) entry which is preliminary data.</text>
</comment>
<proteinExistence type="predicted"/>
<dbReference type="Proteomes" id="UP000548726">
    <property type="component" value="Unassembled WGS sequence"/>
</dbReference>
<accession>A0A6V8I5G6</accession>